<accession>E5DRW4</accession>
<reference evidence="1 2" key="1">
    <citation type="journal article" date="2010" name="Virol. J.">
        <title>Genomes of the T4-related bacteriophages as windows on microbial genome evolution.</title>
        <authorList>
            <person name="Petrov V.M."/>
            <person name="Ratnayaka S."/>
            <person name="Nolan J.M."/>
            <person name="Miller E.S."/>
            <person name="Karam J.D."/>
        </authorList>
    </citation>
    <scope>NUCLEOTIDE SEQUENCE [LARGE SCALE GENOMIC DNA]</scope>
</reference>
<proteinExistence type="predicted"/>
<dbReference type="KEGG" id="vg:10323390"/>
<gene>
    <name evidence="1" type="ORF">65p130</name>
</gene>
<sequence>MGSFNTICSVSRQIVECGDKVVLLAMANGACISAIPLNAVYDDYGDFDVANDLGYECLFKNVSMHNEGVTHDNLMCCLGLNSDKRWTVPNLFSTTKRSEITLSVIKSSVYDLVAEYGSRKWNYKKEYNLDLSSRWENRTPESTAKNIKRLELQIEEYKKMDEEDFLINHMYMMIDNLKMGNVRHHELYSLSQYGDMIDHYAHHDDSTKAIFDNIDIFSKLEDFFIGISALDITLVPQEYGRQTVNQFERVKILTDIQIAGFNQTEKIQLTPIEWDVKVPSNIVEEYTKPNWSNEIDLIRIGNSLEITDSKYNEFKQYKYPNVFLSEELVWPNGNFVESDMI</sequence>
<evidence type="ECO:0000313" key="1">
    <source>
        <dbReference type="EMBL" id="ADQ53138.1"/>
    </source>
</evidence>
<name>E5DRW4_9CAUD</name>
<protein>
    <submittedName>
        <fullName evidence="1">Uncharacterized protein</fullName>
    </submittedName>
</protein>
<organism evidence="1 2">
    <name type="scientific">Aeromonas phage 65</name>
    <dbReference type="NCBI Taxonomy" id="2919549"/>
    <lineage>
        <taxon>Viruses</taxon>
        <taxon>Duplodnaviria</taxon>
        <taxon>Heunggongvirae</taxon>
        <taxon>Uroviricota</taxon>
        <taxon>Caudoviricetes</taxon>
        <taxon>Pantevenvirales</taxon>
        <taxon>Straboviridae</taxon>
        <taxon>Emmerichvirinae</taxon>
        <taxon>Ishigurovirus</taxon>
        <taxon>Ishigurovirus osborne</taxon>
    </lineage>
</organism>
<keyword evidence="2" id="KW-1185">Reference proteome</keyword>
<dbReference type="Proteomes" id="UP000008727">
    <property type="component" value="Segment"/>
</dbReference>
<evidence type="ECO:0000313" key="2">
    <source>
        <dbReference type="Proteomes" id="UP000008727"/>
    </source>
</evidence>
<dbReference type="RefSeq" id="YP_004300967.1">
    <property type="nucleotide sequence ID" value="NC_015251.1"/>
</dbReference>
<dbReference type="EMBL" id="GU459069">
    <property type="protein sequence ID" value="ADQ53138.1"/>
    <property type="molecule type" value="Genomic_DNA"/>
</dbReference>